<evidence type="ECO:0000313" key="2">
    <source>
        <dbReference type="EMBL" id="GBP84580.1"/>
    </source>
</evidence>
<comment type="caution">
    <text evidence="2">The sequence shown here is derived from an EMBL/GenBank/DDBJ whole genome shotgun (WGS) entry which is preliminary data.</text>
</comment>
<name>A0A4C1ZA50_EUMVA</name>
<dbReference type="EMBL" id="BGZK01001688">
    <property type="protein sequence ID" value="GBP84580.1"/>
    <property type="molecule type" value="Genomic_DNA"/>
</dbReference>
<dbReference type="AlphaFoldDB" id="A0A4C1ZA50"/>
<sequence length="125" mass="14237">MRKIGLKTSIIITGFNDEQLSRAREVQNTHCVVAASRLINILSSGTSFRTFLYREISNTIENISDLRKRCVSAPMCDWIRIKKLIVRPDQNAIRQDGDDGISDQRGDDGYQRQGPRLDSSSRHFP</sequence>
<keyword evidence="3" id="KW-1185">Reference proteome</keyword>
<reference evidence="2 3" key="1">
    <citation type="journal article" date="2019" name="Commun. Biol.">
        <title>The bagworm genome reveals a unique fibroin gene that provides high tensile strength.</title>
        <authorList>
            <person name="Kono N."/>
            <person name="Nakamura H."/>
            <person name="Ohtoshi R."/>
            <person name="Tomita M."/>
            <person name="Numata K."/>
            <person name="Arakawa K."/>
        </authorList>
    </citation>
    <scope>NUCLEOTIDE SEQUENCE [LARGE SCALE GENOMIC DNA]</scope>
</reference>
<proteinExistence type="predicted"/>
<protein>
    <submittedName>
        <fullName evidence="2">Uncharacterized protein</fullName>
    </submittedName>
</protein>
<evidence type="ECO:0000313" key="3">
    <source>
        <dbReference type="Proteomes" id="UP000299102"/>
    </source>
</evidence>
<evidence type="ECO:0000256" key="1">
    <source>
        <dbReference type="SAM" id="MobiDB-lite"/>
    </source>
</evidence>
<dbReference type="Proteomes" id="UP000299102">
    <property type="component" value="Unassembled WGS sequence"/>
</dbReference>
<accession>A0A4C1ZA50</accession>
<feature type="region of interest" description="Disordered" evidence="1">
    <location>
        <begin position="93"/>
        <end position="125"/>
    </location>
</feature>
<organism evidence="2 3">
    <name type="scientific">Eumeta variegata</name>
    <name type="common">Bagworm moth</name>
    <name type="synonym">Eumeta japonica</name>
    <dbReference type="NCBI Taxonomy" id="151549"/>
    <lineage>
        <taxon>Eukaryota</taxon>
        <taxon>Metazoa</taxon>
        <taxon>Ecdysozoa</taxon>
        <taxon>Arthropoda</taxon>
        <taxon>Hexapoda</taxon>
        <taxon>Insecta</taxon>
        <taxon>Pterygota</taxon>
        <taxon>Neoptera</taxon>
        <taxon>Endopterygota</taxon>
        <taxon>Lepidoptera</taxon>
        <taxon>Glossata</taxon>
        <taxon>Ditrysia</taxon>
        <taxon>Tineoidea</taxon>
        <taxon>Psychidae</taxon>
        <taxon>Oiketicinae</taxon>
        <taxon>Eumeta</taxon>
    </lineage>
</organism>
<gene>
    <name evidence="2" type="ORF">EVAR_64610_1</name>
</gene>